<feature type="domain" description="HTH hxlR-type" evidence="4">
    <location>
        <begin position="15"/>
        <end position="113"/>
    </location>
</feature>
<proteinExistence type="predicted"/>
<dbReference type="InterPro" id="IPR036390">
    <property type="entry name" value="WH_DNA-bd_sf"/>
</dbReference>
<name>A0A077DFS1_9BURK</name>
<dbReference type="PANTHER" id="PTHR33204:SF37">
    <property type="entry name" value="HTH-TYPE TRANSCRIPTIONAL REGULATOR YODB"/>
    <property type="match status" value="1"/>
</dbReference>
<gene>
    <name evidence="5" type="ORF">IX83_00580</name>
</gene>
<sequence>MYHEPEKGNVLAANCPSREILNHLTSKWGVLVMTCLYKKTKRFSEIRNEIEGINERMLSKTLQELEADGMVLRKSYDTVPPHVEYSLTAHGKQAAKHLRSLVNWLENHLEEILNDA</sequence>
<accession>A0A077DFS1</accession>
<dbReference type="EMBL" id="CP009238">
    <property type="protein sequence ID" value="AIL32018.1"/>
    <property type="molecule type" value="Genomic_DNA"/>
</dbReference>
<dbReference type="Pfam" id="PF01638">
    <property type="entry name" value="HxlR"/>
    <property type="match status" value="1"/>
</dbReference>
<dbReference type="OrthoDB" id="9807069at2"/>
<dbReference type="SUPFAM" id="SSF46785">
    <property type="entry name" value="Winged helix' DNA-binding domain"/>
    <property type="match status" value="1"/>
</dbReference>
<organism evidence="5 6">
    <name type="scientific">Basilea psittacipulmonis DSM 24701</name>
    <dbReference type="NCBI Taxonomy" id="1072685"/>
    <lineage>
        <taxon>Bacteria</taxon>
        <taxon>Pseudomonadati</taxon>
        <taxon>Pseudomonadota</taxon>
        <taxon>Betaproteobacteria</taxon>
        <taxon>Burkholderiales</taxon>
        <taxon>Alcaligenaceae</taxon>
        <taxon>Basilea</taxon>
    </lineage>
</organism>
<dbReference type="AlphaFoldDB" id="A0A077DFS1"/>
<evidence type="ECO:0000313" key="5">
    <source>
        <dbReference type="EMBL" id="AIL32018.1"/>
    </source>
</evidence>
<keyword evidence="6" id="KW-1185">Reference proteome</keyword>
<keyword evidence="1" id="KW-0805">Transcription regulation</keyword>
<dbReference type="InterPro" id="IPR002577">
    <property type="entry name" value="HTH_HxlR"/>
</dbReference>
<keyword evidence="2" id="KW-0238">DNA-binding</keyword>
<dbReference type="HOGENOM" id="CLU_111585_2_0_4"/>
<evidence type="ECO:0000256" key="1">
    <source>
        <dbReference type="ARBA" id="ARBA00023015"/>
    </source>
</evidence>
<dbReference type="PANTHER" id="PTHR33204">
    <property type="entry name" value="TRANSCRIPTIONAL REGULATOR, MARR FAMILY"/>
    <property type="match status" value="1"/>
</dbReference>
<evidence type="ECO:0000313" key="6">
    <source>
        <dbReference type="Proteomes" id="UP000028945"/>
    </source>
</evidence>
<protein>
    <submittedName>
        <fullName evidence="5">Transcriptional regulator</fullName>
    </submittedName>
</protein>
<dbReference type="PROSITE" id="PS51118">
    <property type="entry name" value="HTH_HXLR"/>
    <property type="match status" value="1"/>
</dbReference>
<keyword evidence="3" id="KW-0804">Transcription</keyword>
<dbReference type="InterPro" id="IPR036388">
    <property type="entry name" value="WH-like_DNA-bd_sf"/>
</dbReference>
<dbReference type="KEGG" id="bpsi:IX83_00580"/>
<dbReference type="Gene3D" id="1.10.10.10">
    <property type="entry name" value="Winged helix-like DNA-binding domain superfamily/Winged helix DNA-binding domain"/>
    <property type="match status" value="1"/>
</dbReference>
<evidence type="ECO:0000259" key="4">
    <source>
        <dbReference type="PROSITE" id="PS51118"/>
    </source>
</evidence>
<dbReference type="Proteomes" id="UP000028945">
    <property type="component" value="Chromosome"/>
</dbReference>
<dbReference type="STRING" id="1072685.IX83_00580"/>
<dbReference type="eggNOG" id="COG1733">
    <property type="taxonomic scope" value="Bacteria"/>
</dbReference>
<dbReference type="GO" id="GO:0003677">
    <property type="term" value="F:DNA binding"/>
    <property type="evidence" value="ECO:0007669"/>
    <property type="project" value="UniProtKB-KW"/>
</dbReference>
<reference evidence="5 6" key="1">
    <citation type="journal article" date="2014" name="BMC Genomics">
        <title>A genomic perspective on a new bacterial genus and species from the Alcaligenaceae family, Basilea psittacipulmonis.</title>
        <authorList>
            <person name="Whiteson K.L."/>
            <person name="Hernandez D."/>
            <person name="Lazarevic V."/>
            <person name="Gaia N."/>
            <person name="Farinelli L."/>
            <person name="Francois P."/>
            <person name="Pilo P."/>
            <person name="Frey J."/>
            <person name="Schrenzel J."/>
        </authorList>
    </citation>
    <scope>NUCLEOTIDE SEQUENCE [LARGE SCALE GENOMIC DNA]</scope>
    <source>
        <strain evidence="5 6">DSM 24701</strain>
    </source>
</reference>
<evidence type="ECO:0000256" key="3">
    <source>
        <dbReference type="ARBA" id="ARBA00023163"/>
    </source>
</evidence>
<evidence type="ECO:0000256" key="2">
    <source>
        <dbReference type="ARBA" id="ARBA00023125"/>
    </source>
</evidence>